<dbReference type="AlphaFoldDB" id="A0A1H8QUR4"/>
<gene>
    <name evidence="1" type="ORF">SAMN04488052_101795</name>
</gene>
<protein>
    <submittedName>
        <fullName evidence="1">Uncharacterized protein</fullName>
    </submittedName>
</protein>
<proteinExistence type="predicted"/>
<dbReference type="EMBL" id="FOEG01000001">
    <property type="protein sequence ID" value="SEO57787.1"/>
    <property type="molecule type" value="Genomic_DNA"/>
</dbReference>
<keyword evidence="2" id="KW-1185">Reference proteome</keyword>
<dbReference type="Proteomes" id="UP000199657">
    <property type="component" value="Unassembled WGS sequence"/>
</dbReference>
<reference evidence="1 2" key="1">
    <citation type="submission" date="2016-10" db="EMBL/GenBank/DDBJ databases">
        <authorList>
            <person name="de Groot N.N."/>
        </authorList>
    </citation>
    <scope>NUCLEOTIDE SEQUENCE [LARGE SCALE GENOMIC DNA]</scope>
    <source>
        <strain evidence="1 2">CGMCC 1.6291</strain>
    </source>
</reference>
<organism evidence="1 2">
    <name type="scientific">Aquisalimonas asiatica</name>
    <dbReference type="NCBI Taxonomy" id="406100"/>
    <lineage>
        <taxon>Bacteria</taxon>
        <taxon>Pseudomonadati</taxon>
        <taxon>Pseudomonadota</taxon>
        <taxon>Gammaproteobacteria</taxon>
        <taxon>Chromatiales</taxon>
        <taxon>Ectothiorhodospiraceae</taxon>
        <taxon>Aquisalimonas</taxon>
    </lineage>
</organism>
<dbReference type="STRING" id="406100.SAMN04488052_101795"/>
<evidence type="ECO:0000313" key="1">
    <source>
        <dbReference type="EMBL" id="SEO57787.1"/>
    </source>
</evidence>
<evidence type="ECO:0000313" key="2">
    <source>
        <dbReference type="Proteomes" id="UP000199657"/>
    </source>
</evidence>
<accession>A0A1H8QUR4</accession>
<name>A0A1H8QUR4_9GAMM</name>
<sequence length="69" mass="7785">MPVKPSILAPNTLNRGFTVERPDQAGVTDITYPRTWQGWLYLAVPVHSKKSRIPDIDIRFSSDWSISSA</sequence>